<dbReference type="OrthoDB" id="544387at2759"/>
<sequence>MPSPAQMAHASMASSSWPLFTATRLSYDVASGRWRETQNCKVQIATSAFARGGMRLAFRGLEHETTGALSPCVLKFFEEEQLKHPKYYFAEASTQMVAESIAQEFNKALKRNESAFRAARRGSSTLPTIGFVPVSVLRFNDKSVFGQRFCTIEPLLDGQYRKHTDNDGMSDNEPAAVAFEHFSHFHTAGSLVVCDLQGVSGTLFTDPQIHSLDGRGFGLGNLGNAGIQRWRAKHKCTSLCHVVCAARRTPSSSRGAASAPPRMQPPPPPPPPRRPAAGAHGLMRVAQPGESDAEVAARLQAEEYSVDDENGAMHFKEKRRRFDGFLDSAARWAA</sequence>
<keyword evidence="4" id="KW-0418">Kinase</keyword>
<keyword evidence="3" id="KW-0547">Nucleotide-binding</keyword>
<feature type="domain" description="Alpha-type protein kinase" evidence="7">
    <location>
        <begin position="26"/>
        <end position="251"/>
    </location>
</feature>
<evidence type="ECO:0000313" key="9">
    <source>
        <dbReference type="Proteomes" id="UP000660262"/>
    </source>
</evidence>
<dbReference type="CDD" id="cd04515">
    <property type="entry name" value="Alpha_kinase"/>
    <property type="match status" value="1"/>
</dbReference>
<feature type="region of interest" description="Disordered" evidence="6">
    <location>
        <begin position="250"/>
        <end position="281"/>
    </location>
</feature>
<dbReference type="GO" id="GO:0031037">
    <property type="term" value="P:myosin II filament disassembly"/>
    <property type="evidence" value="ECO:0007669"/>
    <property type="project" value="TreeGrafter"/>
</dbReference>
<keyword evidence="1" id="KW-0723">Serine/threonine-protein kinase</keyword>
<evidence type="ECO:0000256" key="6">
    <source>
        <dbReference type="SAM" id="MobiDB-lite"/>
    </source>
</evidence>
<gene>
    <name evidence="8" type="ORF">PPROV_000179900</name>
</gene>
<dbReference type="GO" id="GO:1903013">
    <property type="term" value="P:response to differentiation-inducing factor 1"/>
    <property type="evidence" value="ECO:0007669"/>
    <property type="project" value="TreeGrafter"/>
</dbReference>
<proteinExistence type="predicted"/>
<evidence type="ECO:0000259" key="7">
    <source>
        <dbReference type="PROSITE" id="PS51158"/>
    </source>
</evidence>
<dbReference type="PANTHER" id="PTHR45992:SF2">
    <property type="entry name" value="EUKARYOTIC ELONGATION FACTOR 2 KINASE"/>
    <property type="match status" value="1"/>
</dbReference>
<dbReference type="InterPro" id="IPR011009">
    <property type="entry name" value="Kinase-like_dom_sf"/>
</dbReference>
<dbReference type="Gene3D" id="3.20.200.10">
    <property type="entry name" value="MHCK/EF2 kinase"/>
    <property type="match status" value="1"/>
</dbReference>
<dbReference type="InterPro" id="IPR051852">
    <property type="entry name" value="Alpha-type_PK"/>
</dbReference>
<dbReference type="GO" id="GO:0004674">
    <property type="term" value="F:protein serine/threonine kinase activity"/>
    <property type="evidence" value="ECO:0007669"/>
    <property type="project" value="UniProtKB-KW"/>
</dbReference>
<reference evidence="8" key="1">
    <citation type="submission" date="2020-10" db="EMBL/GenBank/DDBJ databases">
        <title>Unveiling of a novel bifunctional photoreceptor, Dualchrome1, isolated from a cosmopolitan green alga.</title>
        <authorList>
            <person name="Suzuki S."/>
            <person name="Kawachi M."/>
        </authorList>
    </citation>
    <scope>NUCLEOTIDE SEQUENCE</scope>
    <source>
        <strain evidence="8">NIES 2893</strain>
    </source>
</reference>
<comment type="caution">
    <text evidence="8">The sequence shown here is derived from an EMBL/GenBank/DDBJ whole genome shotgun (WGS) entry which is preliminary data.</text>
</comment>
<dbReference type="Pfam" id="PF02816">
    <property type="entry name" value="Alpha_kinase"/>
    <property type="match status" value="1"/>
</dbReference>
<dbReference type="GO" id="GO:0005524">
    <property type="term" value="F:ATP binding"/>
    <property type="evidence" value="ECO:0007669"/>
    <property type="project" value="UniProtKB-KW"/>
</dbReference>
<name>A0A830H7K2_9CHLO</name>
<feature type="compositionally biased region" description="Pro residues" evidence="6">
    <location>
        <begin position="262"/>
        <end position="274"/>
    </location>
</feature>
<keyword evidence="2" id="KW-0808">Transferase</keyword>
<dbReference type="Gene3D" id="3.30.200.20">
    <property type="entry name" value="Phosphorylase Kinase, domain 1"/>
    <property type="match status" value="2"/>
</dbReference>
<evidence type="ECO:0000256" key="4">
    <source>
        <dbReference type="ARBA" id="ARBA00022777"/>
    </source>
</evidence>
<dbReference type="EMBL" id="BNJQ01000004">
    <property type="protein sequence ID" value="GHP03044.1"/>
    <property type="molecule type" value="Genomic_DNA"/>
</dbReference>
<accession>A0A830H7K2</accession>
<dbReference type="InterPro" id="IPR004166">
    <property type="entry name" value="a-kinase_dom"/>
</dbReference>
<keyword evidence="5" id="KW-0067">ATP-binding</keyword>
<evidence type="ECO:0000313" key="8">
    <source>
        <dbReference type="EMBL" id="GHP03044.1"/>
    </source>
</evidence>
<protein>
    <recommendedName>
        <fullName evidence="7">Alpha-type protein kinase domain-containing protein</fullName>
    </recommendedName>
</protein>
<dbReference type="PANTHER" id="PTHR45992">
    <property type="entry name" value="EUKARYOTIC ELONGATION FACTOR 2 KINASE-RELATED"/>
    <property type="match status" value="1"/>
</dbReference>
<organism evidence="8 9">
    <name type="scientific">Pycnococcus provasolii</name>
    <dbReference type="NCBI Taxonomy" id="41880"/>
    <lineage>
        <taxon>Eukaryota</taxon>
        <taxon>Viridiplantae</taxon>
        <taxon>Chlorophyta</taxon>
        <taxon>Pseudoscourfieldiophyceae</taxon>
        <taxon>Pseudoscourfieldiales</taxon>
        <taxon>Pycnococcaceae</taxon>
        <taxon>Pycnococcus</taxon>
    </lineage>
</organism>
<feature type="compositionally biased region" description="Low complexity" evidence="6">
    <location>
        <begin position="250"/>
        <end position="261"/>
    </location>
</feature>
<dbReference type="PROSITE" id="PS51158">
    <property type="entry name" value="ALPHA_KINASE"/>
    <property type="match status" value="1"/>
</dbReference>
<keyword evidence="9" id="KW-1185">Reference proteome</keyword>
<evidence type="ECO:0000256" key="2">
    <source>
        <dbReference type="ARBA" id="ARBA00022679"/>
    </source>
</evidence>
<dbReference type="SUPFAM" id="SSF56112">
    <property type="entry name" value="Protein kinase-like (PK-like)"/>
    <property type="match status" value="1"/>
</dbReference>
<dbReference type="Proteomes" id="UP000660262">
    <property type="component" value="Unassembled WGS sequence"/>
</dbReference>
<dbReference type="SMART" id="SM00811">
    <property type="entry name" value="Alpha_kinase"/>
    <property type="match status" value="1"/>
</dbReference>
<evidence type="ECO:0000256" key="1">
    <source>
        <dbReference type="ARBA" id="ARBA00022527"/>
    </source>
</evidence>
<evidence type="ECO:0000256" key="3">
    <source>
        <dbReference type="ARBA" id="ARBA00022741"/>
    </source>
</evidence>
<evidence type="ECO:0000256" key="5">
    <source>
        <dbReference type="ARBA" id="ARBA00022840"/>
    </source>
</evidence>
<dbReference type="AlphaFoldDB" id="A0A830H7K2"/>